<feature type="region of interest" description="Disordered" evidence="1">
    <location>
        <begin position="52"/>
        <end position="86"/>
    </location>
</feature>
<keyword evidence="2" id="KW-0472">Membrane</keyword>
<keyword evidence="2" id="KW-1133">Transmembrane helix</keyword>
<feature type="transmembrane region" description="Helical" evidence="2">
    <location>
        <begin position="19"/>
        <end position="45"/>
    </location>
</feature>
<proteinExistence type="predicted"/>
<dbReference type="Proteomes" id="UP001601197">
    <property type="component" value="Unassembled WGS sequence"/>
</dbReference>
<dbReference type="RefSeq" id="WP_388343072.1">
    <property type="nucleotide sequence ID" value="NZ_JBIAFJ010000002.1"/>
</dbReference>
<evidence type="ECO:0000256" key="2">
    <source>
        <dbReference type="SAM" id="Phobius"/>
    </source>
</evidence>
<reference evidence="3 4" key="1">
    <citation type="submission" date="2024-10" db="EMBL/GenBank/DDBJ databases">
        <title>The Natural Products Discovery Center: Release of the First 8490 Sequenced Strains for Exploring Actinobacteria Biosynthetic Diversity.</title>
        <authorList>
            <person name="Kalkreuter E."/>
            <person name="Kautsar S.A."/>
            <person name="Yang D."/>
            <person name="Bader C.D."/>
            <person name="Teijaro C.N."/>
            <person name="Fluegel L."/>
            <person name="Davis C.M."/>
            <person name="Simpson J.R."/>
            <person name="Lauterbach L."/>
            <person name="Steele A.D."/>
            <person name="Gui C."/>
            <person name="Meng S."/>
            <person name="Li G."/>
            <person name="Viehrig K."/>
            <person name="Ye F."/>
            <person name="Su P."/>
            <person name="Kiefer A.F."/>
            <person name="Nichols A."/>
            <person name="Cepeda A.J."/>
            <person name="Yan W."/>
            <person name="Fan B."/>
            <person name="Jiang Y."/>
            <person name="Adhikari A."/>
            <person name="Zheng C.-J."/>
            <person name="Schuster L."/>
            <person name="Cowan T.M."/>
            <person name="Smanski M.J."/>
            <person name="Chevrette M.G."/>
            <person name="De Carvalho L.P.S."/>
            <person name="Shen B."/>
        </authorList>
    </citation>
    <scope>NUCLEOTIDE SEQUENCE [LARGE SCALE GENOMIC DNA]</scope>
    <source>
        <strain evidence="3 4">NPDC007147</strain>
    </source>
</reference>
<sequence>MPACGCTNLGELMAHLAGLGLLAMAGLVLGVVCLIGLLLSAIVALGHLARRRRSGDHEDGDAGPDEERVTLASFRWETAQEADDTR</sequence>
<evidence type="ECO:0000313" key="4">
    <source>
        <dbReference type="Proteomes" id="UP001601197"/>
    </source>
</evidence>
<dbReference type="EMBL" id="JBIAFJ010000002">
    <property type="protein sequence ID" value="MFE9168738.1"/>
    <property type="molecule type" value="Genomic_DNA"/>
</dbReference>
<evidence type="ECO:0000313" key="3">
    <source>
        <dbReference type="EMBL" id="MFE9168738.1"/>
    </source>
</evidence>
<protein>
    <submittedName>
        <fullName evidence="3">DUF4190 domain-containing protein</fullName>
    </submittedName>
</protein>
<evidence type="ECO:0000256" key="1">
    <source>
        <dbReference type="SAM" id="MobiDB-lite"/>
    </source>
</evidence>
<gene>
    <name evidence="3" type="ORF">ACFYNZ_04275</name>
</gene>
<name>A0ABW6KQ97_9ACTN</name>
<accession>A0ABW6KQ97</accession>
<organism evidence="3 4">
    <name type="scientific">Streptomyces kebangsaanensis</name>
    <dbReference type="NCBI Taxonomy" id="864058"/>
    <lineage>
        <taxon>Bacteria</taxon>
        <taxon>Bacillati</taxon>
        <taxon>Actinomycetota</taxon>
        <taxon>Actinomycetes</taxon>
        <taxon>Kitasatosporales</taxon>
        <taxon>Streptomycetaceae</taxon>
        <taxon>Streptomyces</taxon>
    </lineage>
</organism>
<comment type="caution">
    <text evidence="3">The sequence shown here is derived from an EMBL/GenBank/DDBJ whole genome shotgun (WGS) entry which is preliminary data.</text>
</comment>
<keyword evidence="2" id="KW-0812">Transmembrane</keyword>
<keyword evidence="4" id="KW-1185">Reference proteome</keyword>